<reference evidence="2 3" key="1">
    <citation type="submission" date="2016-03" db="EMBL/GenBank/DDBJ databases">
        <authorList>
            <person name="Ploux O."/>
        </authorList>
    </citation>
    <scope>NUCLEOTIDE SEQUENCE [LARGE SCALE GENOMIC DNA]</scope>
    <source>
        <strain evidence="2 3">R0</strain>
    </source>
</reference>
<organism evidence="2 3">
    <name type="scientific">Bdellovibrio bacteriovorus</name>
    <dbReference type="NCBI Taxonomy" id="959"/>
    <lineage>
        <taxon>Bacteria</taxon>
        <taxon>Pseudomonadati</taxon>
        <taxon>Bdellovibrionota</taxon>
        <taxon>Bdellovibrionia</taxon>
        <taxon>Bdellovibrionales</taxon>
        <taxon>Pseudobdellovibrionaceae</taxon>
        <taxon>Bdellovibrio</taxon>
    </lineage>
</organism>
<dbReference type="RefSeq" id="WP_061835192.1">
    <property type="nucleotide sequence ID" value="NZ_LUKE01000002.1"/>
</dbReference>
<dbReference type="EMBL" id="LUKE01000002">
    <property type="protein sequence ID" value="KYG64681.1"/>
    <property type="molecule type" value="Genomic_DNA"/>
</dbReference>
<evidence type="ECO:0000313" key="3">
    <source>
        <dbReference type="Proteomes" id="UP000075320"/>
    </source>
</evidence>
<accession>A0A150WL06</accession>
<sequence length="258" mass="27709">MKNLNWSFYIFLSASMISCVRLDPTKVSVSKTDGSLEEPSISPSPTPSPSAPSDDPSTDEPVQKASVETNGSLAPRSYVSQVLKEAFGSTVVTVTNLEVNLDNYINIKPGAFGVSCNPYSTYTGRDCGGVGGDFISNANSTFDPAASTVRQLNTSKVCEVILGRTENSAVYAIAKLIGEYSGTSATSYNVNLLNELNEANIVKLFGVFYRGRDITPEELSIYVGMNADLIAKSPTVAKVDRWRALALMMCESPDWGVL</sequence>
<feature type="region of interest" description="Disordered" evidence="1">
    <location>
        <begin position="30"/>
        <end position="70"/>
    </location>
</feature>
<evidence type="ECO:0000313" key="2">
    <source>
        <dbReference type="EMBL" id="KYG64681.1"/>
    </source>
</evidence>
<dbReference type="AlphaFoldDB" id="A0A150WL06"/>
<dbReference type="OrthoDB" id="5290731at2"/>
<proteinExistence type="predicted"/>
<comment type="caution">
    <text evidence="2">The sequence shown here is derived from an EMBL/GenBank/DDBJ whole genome shotgun (WGS) entry which is preliminary data.</text>
</comment>
<gene>
    <name evidence="2" type="ORF">AZI86_10745</name>
</gene>
<protein>
    <submittedName>
        <fullName evidence="2">Uncharacterized protein</fullName>
    </submittedName>
</protein>
<evidence type="ECO:0000256" key="1">
    <source>
        <dbReference type="SAM" id="MobiDB-lite"/>
    </source>
</evidence>
<keyword evidence="3" id="KW-1185">Reference proteome</keyword>
<dbReference type="PROSITE" id="PS51257">
    <property type="entry name" value="PROKAR_LIPOPROTEIN"/>
    <property type="match status" value="1"/>
</dbReference>
<name>A0A150WL06_BDEBC</name>
<dbReference type="Proteomes" id="UP000075320">
    <property type="component" value="Unassembled WGS sequence"/>
</dbReference>